<gene>
    <name evidence="3" type="ORF">C6Y45_10215</name>
</gene>
<organism evidence="3 4">
    <name type="scientific">Alkalicoccus saliphilus</name>
    <dbReference type="NCBI Taxonomy" id="200989"/>
    <lineage>
        <taxon>Bacteria</taxon>
        <taxon>Bacillati</taxon>
        <taxon>Bacillota</taxon>
        <taxon>Bacilli</taxon>
        <taxon>Bacillales</taxon>
        <taxon>Bacillaceae</taxon>
        <taxon>Alkalicoccus</taxon>
    </lineage>
</organism>
<keyword evidence="4" id="KW-1185">Reference proteome</keyword>
<dbReference type="PANTHER" id="PTHR33164:SF43">
    <property type="entry name" value="HTH-TYPE TRANSCRIPTIONAL REPRESSOR YETL"/>
    <property type="match status" value="1"/>
</dbReference>
<accession>A0A2T4U5P1</accession>
<comment type="caution">
    <text evidence="3">The sequence shown here is derived from an EMBL/GenBank/DDBJ whole genome shotgun (WGS) entry which is preliminary data.</text>
</comment>
<protein>
    <recommendedName>
        <fullName evidence="2">HTH marR-type domain-containing protein</fullName>
    </recommendedName>
</protein>
<evidence type="ECO:0000313" key="3">
    <source>
        <dbReference type="EMBL" id="PTL38717.1"/>
    </source>
</evidence>
<dbReference type="InterPro" id="IPR000835">
    <property type="entry name" value="HTH_MarR-typ"/>
</dbReference>
<evidence type="ECO:0000313" key="4">
    <source>
        <dbReference type="Proteomes" id="UP000240509"/>
    </source>
</evidence>
<sequence>MMEEKRLLELIEQYSNVYLFATKRLDRVLVNRAMNISLEQFSILRALDSSGSLTAKQLAETMDVHKSAVTTKIARLEERKLVTREADDMDRRSFNITLTDDGRKVLEHSRQAVTDFIRPYFEQLDENELESFLNVYEKLNTMLLEEKD</sequence>
<dbReference type="PANTHER" id="PTHR33164">
    <property type="entry name" value="TRANSCRIPTIONAL REGULATOR, MARR FAMILY"/>
    <property type="match status" value="1"/>
</dbReference>
<dbReference type="PROSITE" id="PS50995">
    <property type="entry name" value="HTH_MARR_2"/>
    <property type="match status" value="1"/>
</dbReference>
<dbReference type="SMART" id="SM00347">
    <property type="entry name" value="HTH_MARR"/>
    <property type="match status" value="1"/>
</dbReference>
<dbReference type="GO" id="GO:0003677">
    <property type="term" value="F:DNA binding"/>
    <property type="evidence" value="ECO:0007669"/>
    <property type="project" value="UniProtKB-KW"/>
</dbReference>
<dbReference type="GO" id="GO:0003700">
    <property type="term" value="F:DNA-binding transcription factor activity"/>
    <property type="evidence" value="ECO:0007669"/>
    <property type="project" value="InterPro"/>
</dbReference>
<dbReference type="InterPro" id="IPR036390">
    <property type="entry name" value="WH_DNA-bd_sf"/>
</dbReference>
<evidence type="ECO:0000259" key="2">
    <source>
        <dbReference type="PROSITE" id="PS50995"/>
    </source>
</evidence>
<keyword evidence="1" id="KW-0238">DNA-binding</keyword>
<dbReference type="Proteomes" id="UP000240509">
    <property type="component" value="Unassembled WGS sequence"/>
</dbReference>
<dbReference type="EMBL" id="PZJJ01000015">
    <property type="protein sequence ID" value="PTL38717.1"/>
    <property type="molecule type" value="Genomic_DNA"/>
</dbReference>
<reference evidence="3 4" key="1">
    <citation type="submission" date="2018-03" db="EMBL/GenBank/DDBJ databases">
        <title>Alkalicoccus saliphilus sp. nov., isolated from a mineral pool.</title>
        <authorList>
            <person name="Zhao B."/>
        </authorList>
    </citation>
    <scope>NUCLEOTIDE SEQUENCE [LARGE SCALE GENOMIC DNA]</scope>
    <source>
        <strain evidence="3 4">6AG</strain>
    </source>
</reference>
<dbReference type="InterPro" id="IPR039422">
    <property type="entry name" value="MarR/SlyA-like"/>
</dbReference>
<dbReference type="InterPro" id="IPR036388">
    <property type="entry name" value="WH-like_DNA-bd_sf"/>
</dbReference>
<dbReference type="Pfam" id="PF01047">
    <property type="entry name" value="MarR"/>
    <property type="match status" value="1"/>
</dbReference>
<feature type="domain" description="HTH marR-type" evidence="2">
    <location>
        <begin position="4"/>
        <end position="141"/>
    </location>
</feature>
<dbReference type="Gene3D" id="1.10.10.10">
    <property type="entry name" value="Winged helix-like DNA-binding domain superfamily/Winged helix DNA-binding domain"/>
    <property type="match status" value="1"/>
</dbReference>
<dbReference type="AlphaFoldDB" id="A0A2T4U5P1"/>
<evidence type="ECO:0000256" key="1">
    <source>
        <dbReference type="ARBA" id="ARBA00023125"/>
    </source>
</evidence>
<dbReference type="GO" id="GO:0006950">
    <property type="term" value="P:response to stress"/>
    <property type="evidence" value="ECO:0007669"/>
    <property type="project" value="TreeGrafter"/>
</dbReference>
<proteinExistence type="predicted"/>
<dbReference type="PRINTS" id="PR00598">
    <property type="entry name" value="HTHMARR"/>
</dbReference>
<name>A0A2T4U5P1_9BACI</name>
<dbReference type="SUPFAM" id="SSF46785">
    <property type="entry name" value="Winged helix' DNA-binding domain"/>
    <property type="match status" value="1"/>
</dbReference>